<evidence type="ECO:0000313" key="4">
    <source>
        <dbReference type="Proteomes" id="UP001257627"/>
    </source>
</evidence>
<proteinExistence type="inferred from homology"/>
<accession>A0ABU3UEY8</accession>
<dbReference type="InterPro" id="IPR029058">
    <property type="entry name" value="AB_hydrolase_fold"/>
</dbReference>
<dbReference type="EMBL" id="JARAKF010000001">
    <property type="protein sequence ID" value="MDU8992475.1"/>
    <property type="molecule type" value="Genomic_DNA"/>
</dbReference>
<evidence type="ECO:0000256" key="1">
    <source>
        <dbReference type="ARBA" id="ARBA00007169"/>
    </source>
</evidence>
<dbReference type="Proteomes" id="UP001257627">
    <property type="component" value="Unassembled WGS sequence"/>
</dbReference>
<dbReference type="InterPro" id="IPR001031">
    <property type="entry name" value="Thioesterase"/>
</dbReference>
<dbReference type="PANTHER" id="PTHR11487">
    <property type="entry name" value="THIOESTERASE"/>
    <property type="match status" value="1"/>
</dbReference>
<feature type="domain" description="Thioesterase" evidence="2">
    <location>
        <begin position="21"/>
        <end position="237"/>
    </location>
</feature>
<dbReference type="SUPFAM" id="SSF53474">
    <property type="entry name" value="alpha/beta-Hydrolases"/>
    <property type="match status" value="1"/>
</dbReference>
<gene>
    <name evidence="3" type="ORF">PU648_08905</name>
</gene>
<keyword evidence="4" id="KW-1185">Reference proteome</keyword>
<organism evidence="3 4">
    <name type="scientific">Streptomyces mirabilis</name>
    <dbReference type="NCBI Taxonomy" id="68239"/>
    <lineage>
        <taxon>Bacteria</taxon>
        <taxon>Bacillati</taxon>
        <taxon>Actinomycetota</taxon>
        <taxon>Actinomycetes</taxon>
        <taxon>Kitasatosporales</taxon>
        <taxon>Streptomycetaceae</taxon>
        <taxon>Streptomyces</taxon>
    </lineage>
</organism>
<name>A0ABU3UEY8_9ACTN</name>
<dbReference type="RefSeq" id="WP_143610084.1">
    <property type="nucleotide sequence ID" value="NZ_CP107955.1"/>
</dbReference>
<evidence type="ECO:0000259" key="2">
    <source>
        <dbReference type="Pfam" id="PF00975"/>
    </source>
</evidence>
<comment type="similarity">
    <text evidence="1">Belongs to the thioesterase family.</text>
</comment>
<protein>
    <submittedName>
        <fullName evidence="3">Thioesterase domain-containing protein</fullName>
    </submittedName>
</protein>
<sequence>MQKPRDTWLRFLGGDRLPELRLICFPHSGGSATSFAPWARQMRRGTQLLAVQYPGRADRFGAAPAASIQEMGGEVARELLSEDIPTVLFGQSLGALVAYETAVRMRETGREPELVAVSSSLPPACAGGGDAHLASDDALWAAVRSLGGVEAELAADGELAALVLEVLRDDIALNENYVPTRDGAALSCPVRCYHGIGDPLVDASRLARWADVSTGPFSTHRREGGHFHAFAESHALVDDLLNVP</sequence>
<evidence type="ECO:0000313" key="3">
    <source>
        <dbReference type="EMBL" id="MDU8992475.1"/>
    </source>
</evidence>
<dbReference type="PANTHER" id="PTHR11487:SF0">
    <property type="entry name" value="S-ACYL FATTY ACID SYNTHASE THIOESTERASE, MEDIUM CHAIN"/>
    <property type="match status" value="1"/>
</dbReference>
<dbReference type="Pfam" id="PF00975">
    <property type="entry name" value="Thioesterase"/>
    <property type="match status" value="1"/>
</dbReference>
<dbReference type="Gene3D" id="3.40.50.1820">
    <property type="entry name" value="alpha/beta hydrolase"/>
    <property type="match status" value="1"/>
</dbReference>
<reference evidence="3 4" key="1">
    <citation type="submission" date="2023-02" db="EMBL/GenBank/DDBJ databases">
        <authorList>
            <person name="Maleckis M."/>
        </authorList>
    </citation>
    <scope>NUCLEOTIDE SEQUENCE [LARGE SCALE GENOMIC DNA]</scope>
    <source>
        <strain evidence="3 4">P8-A2</strain>
    </source>
</reference>
<comment type="caution">
    <text evidence="3">The sequence shown here is derived from an EMBL/GenBank/DDBJ whole genome shotgun (WGS) entry which is preliminary data.</text>
</comment>
<dbReference type="InterPro" id="IPR012223">
    <property type="entry name" value="TEII"/>
</dbReference>